<keyword evidence="2" id="KW-1133">Transmembrane helix</keyword>
<protein>
    <submittedName>
        <fullName evidence="3">Uncharacterized protein</fullName>
    </submittedName>
</protein>
<dbReference type="AlphaFoldDB" id="A0A9X9LV57"/>
<sequence length="88" mass="9291">MGFLCGSGKISGSSASRRGGCRKLPTVNHGLEADGPPSDIAMPIILLTLPHHVGILSSYIITRRRLNLPHKALPCTVPPVLKKRSLGG</sequence>
<dbReference type="EMBL" id="CYRY02020642">
    <property type="protein sequence ID" value="VCW97108.1"/>
    <property type="molecule type" value="Genomic_DNA"/>
</dbReference>
<evidence type="ECO:0000256" key="1">
    <source>
        <dbReference type="SAM" id="MobiDB-lite"/>
    </source>
</evidence>
<proteinExistence type="predicted"/>
<evidence type="ECO:0000313" key="4">
    <source>
        <dbReference type="Proteomes" id="UP000269945"/>
    </source>
</evidence>
<feature type="region of interest" description="Disordered" evidence="1">
    <location>
        <begin position="1"/>
        <end position="25"/>
    </location>
</feature>
<comment type="caution">
    <text evidence="3">The sequence shown here is derived from an EMBL/GenBank/DDBJ whole genome shotgun (WGS) entry which is preliminary data.</text>
</comment>
<feature type="compositionally biased region" description="Low complexity" evidence="1">
    <location>
        <begin position="1"/>
        <end position="18"/>
    </location>
</feature>
<reference evidence="3 4" key="1">
    <citation type="submission" date="2018-10" db="EMBL/GenBank/DDBJ databases">
        <authorList>
            <person name="Ekblom R."/>
            <person name="Jareborg N."/>
        </authorList>
    </citation>
    <scope>NUCLEOTIDE SEQUENCE [LARGE SCALE GENOMIC DNA]</scope>
    <source>
        <tissue evidence="3">Muscle</tissue>
    </source>
</reference>
<evidence type="ECO:0000256" key="2">
    <source>
        <dbReference type="SAM" id="Phobius"/>
    </source>
</evidence>
<name>A0A9X9LV57_GULGU</name>
<dbReference type="Proteomes" id="UP000269945">
    <property type="component" value="Unassembled WGS sequence"/>
</dbReference>
<keyword evidence="2" id="KW-0812">Transmembrane</keyword>
<keyword evidence="2" id="KW-0472">Membrane</keyword>
<organism evidence="3 4">
    <name type="scientific">Gulo gulo</name>
    <name type="common">Wolverine</name>
    <name type="synonym">Gluton</name>
    <dbReference type="NCBI Taxonomy" id="48420"/>
    <lineage>
        <taxon>Eukaryota</taxon>
        <taxon>Metazoa</taxon>
        <taxon>Chordata</taxon>
        <taxon>Craniata</taxon>
        <taxon>Vertebrata</taxon>
        <taxon>Euteleostomi</taxon>
        <taxon>Mammalia</taxon>
        <taxon>Eutheria</taxon>
        <taxon>Laurasiatheria</taxon>
        <taxon>Carnivora</taxon>
        <taxon>Caniformia</taxon>
        <taxon>Musteloidea</taxon>
        <taxon>Mustelidae</taxon>
        <taxon>Guloninae</taxon>
        <taxon>Gulo</taxon>
    </lineage>
</organism>
<feature type="transmembrane region" description="Helical" evidence="2">
    <location>
        <begin position="40"/>
        <end position="61"/>
    </location>
</feature>
<evidence type="ECO:0000313" key="3">
    <source>
        <dbReference type="EMBL" id="VCW97108.1"/>
    </source>
</evidence>
<gene>
    <name evidence="3" type="ORF">BN2614_LOCUS1</name>
</gene>
<accession>A0A9X9LV57</accession>
<keyword evidence="4" id="KW-1185">Reference proteome</keyword>